<dbReference type="PROSITE" id="PS50132">
    <property type="entry name" value="RGS"/>
    <property type="match status" value="1"/>
</dbReference>
<dbReference type="PRINTS" id="PR01301">
    <property type="entry name" value="RGSPROTEIN"/>
</dbReference>
<dbReference type="GO" id="GO:0005886">
    <property type="term" value="C:plasma membrane"/>
    <property type="evidence" value="ECO:0007669"/>
    <property type="project" value="TreeGrafter"/>
</dbReference>
<evidence type="ECO:0000313" key="7">
    <source>
        <dbReference type="RefSeq" id="XP_022315281.1"/>
    </source>
</evidence>
<dbReference type="SMART" id="SM00224">
    <property type="entry name" value="GGL"/>
    <property type="match status" value="1"/>
</dbReference>
<dbReference type="OrthoDB" id="196547at2759"/>
<dbReference type="SUPFAM" id="SSF46785">
    <property type="entry name" value="Winged helix' DNA-binding domain"/>
    <property type="match status" value="1"/>
</dbReference>
<dbReference type="InterPro" id="IPR016137">
    <property type="entry name" value="RGS"/>
</dbReference>
<dbReference type="InterPro" id="IPR036390">
    <property type="entry name" value="WH_DNA-bd_sf"/>
</dbReference>
<dbReference type="CDD" id="cd00068">
    <property type="entry name" value="GGL"/>
    <property type="match status" value="1"/>
</dbReference>
<evidence type="ECO:0000259" key="3">
    <source>
        <dbReference type="PROSITE" id="PS50132"/>
    </source>
</evidence>
<accession>A0A8B8CFJ7</accession>
<dbReference type="InterPro" id="IPR000591">
    <property type="entry name" value="DEP_dom"/>
</dbReference>
<dbReference type="GO" id="GO:0009968">
    <property type="term" value="P:negative regulation of signal transduction"/>
    <property type="evidence" value="ECO:0007669"/>
    <property type="project" value="UniProtKB-KW"/>
</dbReference>
<dbReference type="SUPFAM" id="SSF48670">
    <property type="entry name" value="Transducin (heterotrimeric G protein), gamma chain"/>
    <property type="match status" value="1"/>
</dbReference>
<feature type="domain" description="RGS" evidence="3">
    <location>
        <begin position="333"/>
        <end position="454"/>
    </location>
</feature>
<dbReference type="Gene3D" id="1.10.10.10">
    <property type="entry name" value="Winged helix-like DNA-binding domain superfamily/Winged helix DNA-binding domain"/>
    <property type="match status" value="1"/>
</dbReference>
<gene>
    <name evidence="6" type="primary">LOC111119008</name>
    <name evidence="7" type="synonym">LOC111119422</name>
</gene>
<dbReference type="KEGG" id="cvn:111119422"/>
<dbReference type="InterPro" id="IPR047016">
    <property type="entry name" value="RGS6/7/9/11"/>
</dbReference>
<keyword evidence="5" id="KW-1185">Reference proteome</keyword>
<dbReference type="KEGG" id="cvn:111119008"/>
<dbReference type="InterPro" id="IPR036388">
    <property type="entry name" value="WH-like_DNA-bd_sf"/>
</dbReference>
<dbReference type="InterPro" id="IPR040759">
    <property type="entry name" value="RGS_DHEX"/>
</dbReference>
<dbReference type="Pfam" id="PF18148">
    <property type="entry name" value="RGS_DHEX"/>
    <property type="match status" value="2"/>
</dbReference>
<dbReference type="SMART" id="SM00315">
    <property type="entry name" value="RGS"/>
    <property type="match status" value="1"/>
</dbReference>
<evidence type="ECO:0000256" key="1">
    <source>
        <dbReference type="ARBA" id="ARBA00022700"/>
    </source>
</evidence>
<sequence>MTVQREVMAVDQDSKPRLSVFSKMEKMIVAMAKADNENGIVMRAKRNLFSDQIQSFSGCDIVDWLKRQYNITDVKEACYLATNLCQYGYIYPIDFKLSSYTVKYDRSAEYRFQAPYFWPFRKDGTADSIKYAIYLQKRSLRNKQKHGLEPYEQEAFDKLLKVFADKKEFIEKQAREQVRMTKAGLYFYGHQVTSVSEAKKQRRTEKILLDLQERAFWRVHRPRPGCIQTMEEGPKRYFQPSQMAARRRKNKDTYRAEIKFLKKALEKPKPKLSKVLESYLTWNEQYQEYDPFLDQNAALPSNPWISDDTLFWEANDTLVKIPTELRVKKWAISFFNLMKDEQGSHEFEVFLSTEYSQENIRFWKEVEDMKHGPRSMIEESVNRITSEFLSNNAPREINIDSKTLETVNRNKEEMKGKPESLRYIFDPAQEHIYLLMKKDSYPRFLRSDQYINLKEMAHNQPIKKRFFGFGSGKTQIKRQTPSPKLKRRSTSSEREANSDISGDSPIHSITPMHSYSTGNLKDMDMKQTPSSSRFLKGSDSSLLKSLRIRPTYIQAAPPSVCGLSPGQTRRRSDEPGRTRSMNAGDPRRKSNLEVPRSFPISTEKRKSDATLLSLNVPAKNNIVAPWEGNQ</sequence>
<evidence type="ECO:0000313" key="5">
    <source>
        <dbReference type="Proteomes" id="UP000694844"/>
    </source>
</evidence>
<dbReference type="Pfam" id="PF00631">
    <property type="entry name" value="G-gamma"/>
    <property type="match status" value="1"/>
</dbReference>
<dbReference type="AlphaFoldDB" id="A0A8B8CFJ7"/>
<evidence type="ECO:0000256" key="2">
    <source>
        <dbReference type="SAM" id="MobiDB-lite"/>
    </source>
</evidence>
<feature type="region of interest" description="Disordered" evidence="2">
    <location>
        <begin position="556"/>
        <end position="607"/>
    </location>
</feature>
<dbReference type="GO" id="GO:0043005">
    <property type="term" value="C:neuron projection"/>
    <property type="evidence" value="ECO:0007669"/>
    <property type="project" value="TreeGrafter"/>
</dbReference>
<dbReference type="Gene3D" id="1.10.1240.60">
    <property type="match status" value="1"/>
</dbReference>
<dbReference type="GO" id="GO:0005737">
    <property type="term" value="C:cytoplasm"/>
    <property type="evidence" value="ECO:0007669"/>
    <property type="project" value="TreeGrafter"/>
</dbReference>
<dbReference type="InterPro" id="IPR044926">
    <property type="entry name" value="RGS_subdomain_2"/>
</dbReference>
<dbReference type="PROSITE" id="PS50186">
    <property type="entry name" value="DEP"/>
    <property type="match status" value="1"/>
</dbReference>
<dbReference type="GO" id="GO:0005096">
    <property type="term" value="F:GTPase activator activity"/>
    <property type="evidence" value="ECO:0007669"/>
    <property type="project" value="TreeGrafter"/>
</dbReference>
<dbReference type="GO" id="GO:0035556">
    <property type="term" value="P:intracellular signal transduction"/>
    <property type="evidence" value="ECO:0007669"/>
    <property type="project" value="InterPro"/>
</dbReference>
<dbReference type="CDD" id="cd04450">
    <property type="entry name" value="DEP_RGS7-like"/>
    <property type="match status" value="1"/>
</dbReference>
<dbReference type="InterPro" id="IPR047017">
    <property type="entry name" value="RGS6/7/9/11_DHEX_sf"/>
</dbReference>
<dbReference type="GO" id="GO:0008277">
    <property type="term" value="P:regulation of G protein-coupled receptor signaling pathway"/>
    <property type="evidence" value="ECO:0007669"/>
    <property type="project" value="InterPro"/>
</dbReference>
<dbReference type="Proteomes" id="UP000694844">
    <property type="component" value="Chromosome 2"/>
</dbReference>
<dbReference type="RefSeq" id="XP_022314470.1">
    <property type="nucleotide sequence ID" value="XM_022458762.1"/>
</dbReference>
<proteinExistence type="predicted"/>
<feature type="domain" description="DEP" evidence="4">
    <location>
        <begin position="36"/>
        <end position="114"/>
    </location>
</feature>
<dbReference type="GO" id="GO:0007186">
    <property type="term" value="P:G protein-coupled receptor signaling pathway"/>
    <property type="evidence" value="ECO:0007669"/>
    <property type="project" value="InterPro"/>
</dbReference>
<dbReference type="Pfam" id="PF00610">
    <property type="entry name" value="DEP"/>
    <property type="match status" value="1"/>
</dbReference>
<dbReference type="InterPro" id="IPR015898">
    <property type="entry name" value="G-protein_gamma-like_dom"/>
</dbReference>
<dbReference type="Gene3D" id="4.10.260.10">
    <property type="entry name" value="Transducin (heterotrimeric G protein), gamma chain"/>
    <property type="match status" value="1"/>
</dbReference>
<dbReference type="PANTHER" id="PTHR45746">
    <property type="entry name" value="LP21163P"/>
    <property type="match status" value="1"/>
</dbReference>
<dbReference type="InterPro" id="IPR036284">
    <property type="entry name" value="GGL_sf"/>
</dbReference>
<dbReference type="Pfam" id="PF00615">
    <property type="entry name" value="RGS"/>
    <property type="match status" value="1"/>
</dbReference>
<keyword evidence="1" id="KW-0734">Signal transduction inhibitor</keyword>
<feature type="region of interest" description="Disordered" evidence="2">
    <location>
        <begin position="467"/>
        <end position="519"/>
    </location>
</feature>
<dbReference type="SUPFAM" id="SSF48097">
    <property type="entry name" value="Regulator of G-protein signaling, RGS"/>
    <property type="match status" value="1"/>
</dbReference>
<name>A0A8B8CFJ7_CRAVI</name>
<dbReference type="GeneID" id="111119008"/>
<reference evidence="6 7" key="1">
    <citation type="submission" date="2025-04" db="UniProtKB">
        <authorList>
            <consortium name="RefSeq"/>
        </authorList>
    </citation>
    <scope>IDENTIFICATION</scope>
    <source>
        <tissue evidence="6 7">Whole sample</tissue>
    </source>
</reference>
<feature type="compositionally biased region" description="Polar residues" evidence="2">
    <location>
        <begin position="472"/>
        <end position="482"/>
    </location>
</feature>
<evidence type="ECO:0000259" key="4">
    <source>
        <dbReference type="PROSITE" id="PS50186"/>
    </source>
</evidence>
<organism evidence="5 6">
    <name type="scientific">Crassostrea virginica</name>
    <name type="common">Eastern oyster</name>
    <dbReference type="NCBI Taxonomy" id="6565"/>
    <lineage>
        <taxon>Eukaryota</taxon>
        <taxon>Metazoa</taxon>
        <taxon>Spiralia</taxon>
        <taxon>Lophotrochozoa</taxon>
        <taxon>Mollusca</taxon>
        <taxon>Bivalvia</taxon>
        <taxon>Autobranchia</taxon>
        <taxon>Pteriomorphia</taxon>
        <taxon>Ostreida</taxon>
        <taxon>Ostreoidea</taxon>
        <taxon>Ostreidae</taxon>
        <taxon>Crassostrea</taxon>
    </lineage>
</organism>
<protein>
    <submittedName>
        <fullName evidence="6 7">Regulator of G-protein signaling 6-like isoform X1</fullName>
    </submittedName>
</protein>
<dbReference type="Gene3D" id="1.10.167.10">
    <property type="entry name" value="Regulator of G-protein Signalling 4, domain 2"/>
    <property type="match status" value="1"/>
</dbReference>
<evidence type="ECO:0000313" key="6">
    <source>
        <dbReference type="RefSeq" id="XP_022314470.1"/>
    </source>
</evidence>
<dbReference type="SMART" id="SM00049">
    <property type="entry name" value="DEP"/>
    <property type="match status" value="1"/>
</dbReference>
<dbReference type="PANTHER" id="PTHR45746:SF5">
    <property type="entry name" value="REGULATOR OF G-PROTEIN SIGNALING 7"/>
    <property type="match status" value="1"/>
</dbReference>
<dbReference type="SMART" id="SM01224">
    <property type="entry name" value="G_gamma"/>
    <property type="match status" value="1"/>
</dbReference>
<dbReference type="InterPro" id="IPR036305">
    <property type="entry name" value="RGS_sf"/>
</dbReference>
<dbReference type="RefSeq" id="XP_022315281.1">
    <property type="nucleotide sequence ID" value="XM_022459573.1"/>
</dbReference>